<evidence type="ECO:0000313" key="3">
    <source>
        <dbReference type="Proteomes" id="UP000187283"/>
    </source>
</evidence>
<dbReference type="EMBL" id="LSSN01000047">
    <property type="protein sequence ID" value="OMJ26244.1"/>
    <property type="molecule type" value="Genomic_DNA"/>
</dbReference>
<evidence type="ECO:0000313" key="2">
    <source>
        <dbReference type="EMBL" id="OMJ26244.1"/>
    </source>
</evidence>
<feature type="transmembrane region" description="Helical" evidence="1">
    <location>
        <begin position="12"/>
        <end position="31"/>
    </location>
</feature>
<gene>
    <name evidence="2" type="ORF">AYI70_g318</name>
</gene>
<keyword evidence="1" id="KW-1133">Transmembrane helix</keyword>
<feature type="transmembrane region" description="Helical" evidence="1">
    <location>
        <begin position="190"/>
        <end position="208"/>
    </location>
</feature>
<organism evidence="2 3">
    <name type="scientific">Smittium culicis</name>
    <dbReference type="NCBI Taxonomy" id="133412"/>
    <lineage>
        <taxon>Eukaryota</taxon>
        <taxon>Fungi</taxon>
        <taxon>Fungi incertae sedis</taxon>
        <taxon>Zoopagomycota</taxon>
        <taxon>Kickxellomycotina</taxon>
        <taxon>Harpellomycetes</taxon>
        <taxon>Harpellales</taxon>
        <taxon>Legeriomycetaceae</taxon>
        <taxon>Smittium</taxon>
    </lineage>
</organism>
<name>A0A1R1YH96_9FUNG</name>
<dbReference type="OrthoDB" id="10041630at2759"/>
<feature type="transmembrane region" description="Helical" evidence="1">
    <location>
        <begin position="113"/>
        <end position="146"/>
    </location>
</feature>
<proteinExistence type="predicted"/>
<feature type="transmembrane region" description="Helical" evidence="1">
    <location>
        <begin position="86"/>
        <end position="107"/>
    </location>
</feature>
<reference evidence="2 3" key="1">
    <citation type="submission" date="2017-01" db="EMBL/GenBank/DDBJ databases">
        <authorList>
            <person name="Mah S.A."/>
            <person name="Swanson W.J."/>
            <person name="Moy G.W."/>
            <person name="Vacquier V.D."/>
        </authorList>
    </citation>
    <scope>NUCLEOTIDE SEQUENCE [LARGE SCALE GENOMIC DNA]</scope>
    <source>
        <strain evidence="2 3">GSMNP</strain>
    </source>
</reference>
<keyword evidence="3" id="KW-1185">Reference proteome</keyword>
<feature type="transmembrane region" description="Helical" evidence="1">
    <location>
        <begin position="167"/>
        <end position="184"/>
    </location>
</feature>
<comment type="caution">
    <text evidence="2">The sequence shown here is derived from an EMBL/GenBank/DDBJ whole genome shotgun (WGS) entry which is preliminary data.</text>
</comment>
<dbReference type="Proteomes" id="UP000187283">
    <property type="component" value="Unassembled WGS sequence"/>
</dbReference>
<evidence type="ECO:0000256" key="1">
    <source>
        <dbReference type="SAM" id="Phobius"/>
    </source>
</evidence>
<dbReference type="AlphaFoldDB" id="A0A1R1YH96"/>
<keyword evidence="1" id="KW-0812">Transmembrane</keyword>
<keyword evidence="1" id="KW-0472">Membrane</keyword>
<sequence>MKDFYEMGADTIGFVVGGAPFIILELVSRIFPTRFESVFFASMDYFDPSYSKTLQNRKPTTSMWNEIVFTFDSSIKRLVISKTANFVSIIPFVGVLAFPIAHFFLLIELVGLHLSIVISVAMLAVPIFDNFSAQSLILILSVRELATNFLRPYMRRTLLSRNDQAKLFVDNYLYFIGYSIFFYYTSQIPFVGPIFYTFGFVAIALPVAKFAQKAEIMKIAEFNQKKEIS</sequence>
<accession>A0A1R1YH96</accession>
<protein>
    <submittedName>
        <fullName evidence="2">Uncharacterized protein</fullName>
    </submittedName>
</protein>